<dbReference type="PROSITE" id="PS50217">
    <property type="entry name" value="BZIP"/>
    <property type="match status" value="1"/>
</dbReference>
<evidence type="ECO:0000259" key="3">
    <source>
        <dbReference type="PROSITE" id="PS50217"/>
    </source>
</evidence>
<feature type="coiled-coil region" evidence="1">
    <location>
        <begin position="51"/>
        <end position="106"/>
    </location>
</feature>
<evidence type="ECO:0000256" key="1">
    <source>
        <dbReference type="SAM" id="Coils"/>
    </source>
</evidence>
<dbReference type="Gene3D" id="1.20.5.170">
    <property type="match status" value="1"/>
</dbReference>
<evidence type="ECO:0000256" key="2">
    <source>
        <dbReference type="SAM" id="MobiDB-lite"/>
    </source>
</evidence>
<feature type="domain" description="BZIP" evidence="3">
    <location>
        <begin position="33"/>
        <end position="96"/>
    </location>
</feature>
<keyword evidence="5" id="KW-1185">Reference proteome</keyword>
<protein>
    <recommendedName>
        <fullName evidence="3">BZIP domain-containing protein</fullName>
    </recommendedName>
</protein>
<name>A0AAD1XQE8_EUPCR</name>
<dbReference type="Proteomes" id="UP001295684">
    <property type="component" value="Unassembled WGS sequence"/>
</dbReference>
<dbReference type="SUPFAM" id="SSF57959">
    <property type="entry name" value="Leucine zipper domain"/>
    <property type="match status" value="1"/>
</dbReference>
<gene>
    <name evidence="4" type="ORF">ECRASSUSDP1_LOCUS18494</name>
</gene>
<dbReference type="SMART" id="SM00338">
    <property type="entry name" value="BRLZ"/>
    <property type="match status" value="1"/>
</dbReference>
<accession>A0AAD1XQE8</accession>
<evidence type="ECO:0000313" key="5">
    <source>
        <dbReference type="Proteomes" id="UP001295684"/>
    </source>
</evidence>
<sequence length="236" mass="26763">MKLIVNSANNTDDSDNDKKSCKSGRSNTFTDEEARKNHRLNQNRISAMKCRQKKKQQFKELMEKKETLEKDNLEMTEKYDNLQKQLKETKEENEDLKKRLDFMEKQQKILFGIVRQSRTSIPPQSFHSTVAPIQTVKTEASLPFLQSNVSPMVNNQMEIFIKNESEQKVGVVSNSAFKPSKCSSPSVQMNKSLATPTPQLAQLSSIGLGVDHKIESGMSQTKLLSDICATLMGKQM</sequence>
<dbReference type="InterPro" id="IPR046347">
    <property type="entry name" value="bZIP_sf"/>
</dbReference>
<evidence type="ECO:0000313" key="4">
    <source>
        <dbReference type="EMBL" id="CAI2377111.1"/>
    </source>
</evidence>
<organism evidence="4 5">
    <name type="scientific">Euplotes crassus</name>
    <dbReference type="NCBI Taxonomy" id="5936"/>
    <lineage>
        <taxon>Eukaryota</taxon>
        <taxon>Sar</taxon>
        <taxon>Alveolata</taxon>
        <taxon>Ciliophora</taxon>
        <taxon>Intramacronucleata</taxon>
        <taxon>Spirotrichea</taxon>
        <taxon>Hypotrichia</taxon>
        <taxon>Euplotida</taxon>
        <taxon>Euplotidae</taxon>
        <taxon>Moneuplotes</taxon>
    </lineage>
</organism>
<dbReference type="GO" id="GO:0003700">
    <property type="term" value="F:DNA-binding transcription factor activity"/>
    <property type="evidence" value="ECO:0007669"/>
    <property type="project" value="InterPro"/>
</dbReference>
<dbReference type="InterPro" id="IPR004827">
    <property type="entry name" value="bZIP"/>
</dbReference>
<dbReference type="CDD" id="cd14687">
    <property type="entry name" value="bZIP_ATF2"/>
    <property type="match status" value="1"/>
</dbReference>
<dbReference type="PROSITE" id="PS00036">
    <property type="entry name" value="BZIP_BASIC"/>
    <property type="match status" value="1"/>
</dbReference>
<dbReference type="EMBL" id="CAMPGE010018720">
    <property type="protein sequence ID" value="CAI2377111.1"/>
    <property type="molecule type" value="Genomic_DNA"/>
</dbReference>
<feature type="compositionally biased region" description="Low complexity" evidence="2">
    <location>
        <begin position="1"/>
        <end position="11"/>
    </location>
</feature>
<reference evidence="4" key="1">
    <citation type="submission" date="2023-07" db="EMBL/GenBank/DDBJ databases">
        <authorList>
            <consortium name="AG Swart"/>
            <person name="Singh M."/>
            <person name="Singh A."/>
            <person name="Seah K."/>
            <person name="Emmerich C."/>
        </authorList>
    </citation>
    <scope>NUCLEOTIDE SEQUENCE</scope>
    <source>
        <strain evidence="4">DP1</strain>
    </source>
</reference>
<comment type="caution">
    <text evidence="4">The sequence shown here is derived from an EMBL/GenBank/DDBJ whole genome shotgun (WGS) entry which is preliminary data.</text>
</comment>
<feature type="region of interest" description="Disordered" evidence="2">
    <location>
        <begin position="1"/>
        <end position="41"/>
    </location>
</feature>
<keyword evidence="1" id="KW-0175">Coiled coil</keyword>
<proteinExistence type="predicted"/>
<dbReference type="Pfam" id="PF00170">
    <property type="entry name" value="bZIP_1"/>
    <property type="match status" value="1"/>
</dbReference>
<dbReference type="AlphaFoldDB" id="A0AAD1XQE8"/>